<dbReference type="Proteomes" id="UP001530377">
    <property type="component" value="Unassembled WGS sequence"/>
</dbReference>
<sequence>MKGDDTHQSNMDKRHPSFSRLYANLSHFPPALLSVGTADPLRDDSLLMAIVLTSYGNHVELAIYGGGEHGVRHFGLQEDEEMAIRARRRTLAFMRECLRSDE</sequence>
<protein>
    <recommendedName>
        <fullName evidence="1">Alpha/beta hydrolase fold-3 domain-containing protein</fullName>
    </recommendedName>
</protein>
<comment type="caution">
    <text evidence="2">The sequence shown here is derived from an EMBL/GenBank/DDBJ whole genome shotgun (WGS) entry which is preliminary data.</text>
</comment>
<reference evidence="2 3" key="1">
    <citation type="submission" date="2024-10" db="EMBL/GenBank/DDBJ databases">
        <title>Updated reference genomes for cyclostephanoid diatoms.</title>
        <authorList>
            <person name="Roberts W.R."/>
            <person name="Alverson A.J."/>
        </authorList>
    </citation>
    <scope>NUCLEOTIDE SEQUENCE [LARGE SCALE GENOMIC DNA]</scope>
    <source>
        <strain evidence="2 3">AJA228-03</strain>
    </source>
</reference>
<keyword evidence="3" id="KW-1185">Reference proteome</keyword>
<dbReference type="EMBL" id="JALLPB020000083">
    <property type="protein sequence ID" value="KAL3821838.1"/>
    <property type="molecule type" value="Genomic_DNA"/>
</dbReference>
<dbReference type="AlphaFoldDB" id="A0ABD3SBR7"/>
<dbReference type="InterPro" id="IPR029058">
    <property type="entry name" value="AB_hydrolase_fold"/>
</dbReference>
<evidence type="ECO:0000313" key="3">
    <source>
        <dbReference type="Proteomes" id="UP001530377"/>
    </source>
</evidence>
<proteinExistence type="predicted"/>
<dbReference type="SUPFAM" id="SSF53474">
    <property type="entry name" value="alpha/beta-Hydrolases"/>
    <property type="match status" value="1"/>
</dbReference>
<accession>A0ABD3SBR7</accession>
<evidence type="ECO:0000259" key="1">
    <source>
        <dbReference type="Pfam" id="PF07859"/>
    </source>
</evidence>
<dbReference type="Gene3D" id="3.40.50.1820">
    <property type="entry name" value="alpha/beta hydrolase"/>
    <property type="match status" value="1"/>
</dbReference>
<feature type="domain" description="Alpha/beta hydrolase fold-3" evidence="1">
    <location>
        <begin position="10"/>
        <end position="71"/>
    </location>
</feature>
<evidence type="ECO:0000313" key="2">
    <source>
        <dbReference type="EMBL" id="KAL3821838.1"/>
    </source>
</evidence>
<gene>
    <name evidence="2" type="ORF">ACHAXA_003340</name>
</gene>
<organism evidence="2 3">
    <name type="scientific">Cyclostephanos tholiformis</name>
    <dbReference type="NCBI Taxonomy" id="382380"/>
    <lineage>
        <taxon>Eukaryota</taxon>
        <taxon>Sar</taxon>
        <taxon>Stramenopiles</taxon>
        <taxon>Ochrophyta</taxon>
        <taxon>Bacillariophyta</taxon>
        <taxon>Coscinodiscophyceae</taxon>
        <taxon>Thalassiosirophycidae</taxon>
        <taxon>Stephanodiscales</taxon>
        <taxon>Stephanodiscaceae</taxon>
        <taxon>Cyclostephanos</taxon>
    </lineage>
</organism>
<name>A0ABD3SBR7_9STRA</name>
<dbReference type="Pfam" id="PF07859">
    <property type="entry name" value="Abhydrolase_3"/>
    <property type="match status" value="1"/>
</dbReference>
<dbReference type="InterPro" id="IPR013094">
    <property type="entry name" value="AB_hydrolase_3"/>
</dbReference>